<dbReference type="EMBL" id="CP015163">
    <property type="protein sequence ID" value="AXB41768.1"/>
    <property type="molecule type" value="Genomic_DNA"/>
</dbReference>
<reference evidence="1 2" key="1">
    <citation type="submission" date="2016-04" db="EMBL/GenBank/DDBJ databases">
        <title>Complete genome sequence and analysis of deep-sea sediment isolate, Amycolatopsis sp. WP1.</title>
        <authorList>
            <person name="Wang H."/>
            <person name="Chen S."/>
            <person name="Wu Q."/>
        </authorList>
    </citation>
    <scope>NUCLEOTIDE SEQUENCE [LARGE SCALE GENOMIC DNA]</scope>
    <source>
        <strain evidence="1 2">WP1</strain>
    </source>
</reference>
<dbReference type="Proteomes" id="UP000250434">
    <property type="component" value="Chromosome"/>
</dbReference>
<dbReference type="AlphaFoldDB" id="A0A344L144"/>
<evidence type="ECO:0000313" key="1">
    <source>
        <dbReference type="EMBL" id="AXB41768.1"/>
    </source>
</evidence>
<gene>
    <name evidence="1" type="ORF">A4R43_03880</name>
</gene>
<name>A0A344L144_9PSEU</name>
<dbReference type="KEGG" id="aab:A4R43_03880"/>
<sequence>MHWPFRQPARDAGRLVRISEVHRCKPSQLRARLAGHAAAAVWTAGNFTDIGLTGARDLEVPIQRRFRSVPALCKAALKTASARDPLVLLMSEQLFHAHSGDQRLRAVVDHEHCLVLVVCGWLQPST</sequence>
<accession>A0A344L144</accession>
<evidence type="ECO:0000313" key="2">
    <source>
        <dbReference type="Proteomes" id="UP000250434"/>
    </source>
</evidence>
<dbReference type="RefSeq" id="WP_113691034.1">
    <property type="nucleotide sequence ID" value="NZ_CP015163.1"/>
</dbReference>
<organism evidence="1 2">
    <name type="scientific">Amycolatopsis albispora</name>
    <dbReference type="NCBI Taxonomy" id="1804986"/>
    <lineage>
        <taxon>Bacteria</taxon>
        <taxon>Bacillati</taxon>
        <taxon>Actinomycetota</taxon>
        <taxon>Actinomycetes</taxon>
        <taxon>Pseudonocardiales</taxon>
        <taxon>Pseudonocardiaceae</taxon>
        <taxon>Amycolatopsis</taxon>
    </lineage>
</organism>
<keyword evidence="2" id="KW-1185">Reference proteome</keyword>
<proteinExistence type="predicted"/>
<protein>
    <submittedName>
        <fullName evidence="1">Uncharacterized protein</fullName>
    </submittedName>
</protein>